<evidence type="ECO:0008006" key="3">
    <source>
        <dbReference type="Google" id="ProtNLM"/>
    </source>
</evidence>
<proteinExistence type="predicted"/>
<evidence type="ECO:0000313" key="2">
    <source>
        <dbReference type="Proteomes" id="UP000198866"/>
    </source>
</evidence>
<evidence type="ECO:0000313" key="1">
    <source>
        <dbReference type="EMBL" id="SEJ15724.1"/>
    </source>
</evidence>
<sequence>MCRWLAYRGSPIQLEAVLLGAKHSLIDQNLRGKPGCAAGICLPLSREGVPP</sequence>
<dbReference type="STRING" id="667676.SAMN05192539_100799"/>
<protein>
    <recommendedName>
        <fullName evidence="3">Class II glutamine amidotransferase</fullName>
    </recommendedName>
</protein>
<dbReference type="AlphaFoldDB" id="A0A1H6WKK4"/>
<dbReference type="Gene3D" id="3.60.20.10">
    <property type="entry name" value="Glutamine Phosphoribosylpyrophosphate, subunit 1, domain 1"/>
    <property type="match status" value="1"/>
</dbReference>
<gene>
    <name evidence="1" type="ORF">SAMN05192539_100799</name>
</gene>
<accession>A0A1H6WKK4</accession>
<reference evidence="2" key="1">
    <citation type="submission" date="2016-10" db="EMBL/GenBank/DDBJ databases">
        <authorList>
            <person name="Varghese N."/>
            <person name="Submissions S."/>
        </authorList>
    </citation>
    <scope>NUCLEOTIDE SEQUENCE [LARGE SCALE GENOMIC DNA]</scope>
    <source>
        <strain evidence="2">LMG 26031</strain>
    </source>
</reference>
<dbReference type="Proteomes" id="UP000198866">
    <property type="component" value="Unassembled WGS sequence"/>
</dbReference>
<name>A0A1H6WKK4_9BURK</name>
<dbReference type="EMBL" id="FNYE01000007">
    <property type="protein sequence ID" value="SEJ15724.1"/>
    <property type="molecule type" value="Genomic_DNA"/>
</dbReference>
<keyword evidence="2" id="KW-1185">Reference proteome</keyword>
<dbReference type="InterPro" id="IPR029055">
    <property type="entry name" value="Ntn_hydrolases_N"/>
</dbReference>
<organism evidence="1 2">
    <name type="scientific">Paraburkholderia diazotrophica</name>
    <dbReference type="NCBI Taxonomy" id="667676"/>
    <lineage>
        <taxon>Bacteria</taxon>
        <taxon>Pseudomonadati</taxon>
        <taxon>Pseudomonadota</taxon>
        <taxon>Betaproteobacteria</taxon>
        <taxon>Burkholderiales</taxon>
        <taxon>Burkholderiaceae</taxon>
        <taxon>Paraburkholderia</taxon>
    </lineage>
</organism>